<organism evidence="2 3">
    <name type="scientific">Liparis tanakae</name>
    <name type="common">Tanaka's snailfish</name>
    <dbReference type="NCBI Taxonomy" id="230148"/>
    <lineage>
        <taxon>Eukaryota</taxon>
        <taxon>Metazoa</taxon>
        <taxon>Chordata</taxon>
        <taxon>Craniata</taxon>
        <taxon>Vertebrata</taxon>
        <taxon>Euteleostomi</taxon>
        <taxon>Actinopterygii</taxon>
        <taxon>Neopterygii</taxon>
        <taxon>Teleostei</taxon>
        <taxon>Neoteleostei</taxon>
        <taxon>Acanthomorphata</taxon>
        <taxon>Eupercaria</taxon>
        <taxon>Perciformes</taxon>
        <taxon>Cottioidei</taxon>
        <taxon>Cottales</taxon>
        <taxon>Liparidae</taxon>
        <taxon>Liparis</taxon>
    </lineage>
</organism>
<evidence type="ECO:0000313" key="2">
    <source>
        <dbReference type="EMBL" id="TNN41281.1"/>
    </source>
</evidence>
<feature type="region of interest" description="Disordered" evidence="1">
    <location>
        <begin position="1"/>
        <end position="35"/>
    </location>
</feature>
<protein>
    <submittedName>
        <fullName evidence="2">Uncharacterized protein</fullName>
    </submittedName>
</protein>
<reference evidence="2 3" key="1">
    <citation type="submission" date="2019-03" db="EMBL/GenBank/DDBJ databases">
        <title>First draft genome of Liparis tanakae, snailfish: a comprehensive survey of snailfish specific genes.</title>
        <authorList>
            <person name="Kim W."/>
            <person name="Song I."/>
            <person name="Jeong J.-H."/>
            <person name="Kim D."/>
            <person name="Kim S."/>
            <person name="Ryu S."/>
            <person name="Song J.Y."/>
            <person name="Lee S.K."/>
        </authorList>
    </citation>
    <scope>NUCLEOTIDE SEQUENCE [LARGE SCALE GENOMIC DNA]</scope>
    <source>
        <tissue evidence="2">Muscle</tissue>
    </source>
</reference>
<dbReference type="Proteomes" id="UP000314294">
    <property type="component" value="Unassembled WGS sequence"/>
</dbReference>
<keyword evidence="3" id="KW-1185">Reference proteome</keyword>
<dbReference type="AlphaFoldDB" id="A0A4Z2FJZ7"/>
<sequence>MEGTARTGTLHLGGRPTRALQSRPPQGRPSPELGGGCGGDLLVILLAPTTPKLLRRRQQVMSHGSGNAAVSEDRRCRETQSANQATLVSFVSHAVHLSDVFISVS</sequence>
<comment type="caution">
    <text evidence="2">The sequence shown here is derived from an EMBL/GenBank/DDBJ whole genome shotgun (WGS) entry which is preliminary data.</text>
</comment>
<evidence type="ECO:0000313" key="3">
    <source>
        <dbReference type="Proteomes" id="UP000314294"/>
    </source>
</evidence>
<name>A0A4Z2FJZ7_9TELE</name>
<gene>
    <name evidence="2" type="ORF">EYF80_048560</name>
</gene>
<feature type="region of interest" description="Disordered" evidence="1">
    <location>
        <begin position="58"/>
        <end position="79"/>
    </location>
</feature>
<dbReference type="EMBL" id="SRLO01001121">
    <property type="protein sequence ID" value="TNN41281.1"/>
    <property type="molecule type" value="Genomic_DNA"/>
</dbReference>
<proteinExistence type="predicted"/>
<accession>A0A4Z2FJZ7</accession>
<evidence type="ECO:0000256" key="1">
    <source>
        <dbReference type="SAM" id="MobiDB-lite"/>
    </source>
</evidence>